<evidence type="ECO:0008006" key="3">
    <source>
        <dbReference type="Google" id="ProtNLM"/>
    </source>
</evidence>
<dbReference type="EMBL" id="JAENHN010000050">
    <property type="protein sequence ID" value="MBK1812675.1"/>
    <property type="molecule type" value="Genomic_DNA"/>
</dbReference>
<feature type="non-terminal residue" evidence="1">
    <location>
        <position position="1"/>
    </location>
</feature>
<gene>
    <name evidence="1" type="ORF">JHL18_18810</name>
</gene>
<accession>A0ABS1ETM7</accession>
<proteinExistence type="predicted"/>
<dbReference type="Gene3D" id="2.180.10.10">
    <property type="entry name" value="RHS repeat-associated core"/>
    <property type="match status" value="1"/>
</dbReference>
<dbReference type="InterPro" id="IPR022385">
    <property type="entry name" value="Rhs_assc_core"/>
</dbReference>
<dbReference type="PANTHER" id="PTHR32305">
    <property type="match status" value="1"/>
</dbReference>
<evidence type="ECO:0000313" key="2">
    <source>
        <dbReference type="Proteomes" id="UP000596739"/>
    </source>
</evidence>
<dbReference type="NCBIfam" id="TIGR03696">
    <property type="entry name" value="Rhs_assc_core"/>
    <property type="match status" value="1"/>
</dbReference>
<dbReference type="Proteomes" id="UP000596739">
    <property type="component" value="Unassembled WGS sequence"/>
</dbReference>
<dbReference type="PANTHER" id="PTHR32305:SF17">
    <property type="entry name" value="TRNA NUCLEASE WAPA"/>
    <property type="match status" value="1"/>
</dbReference>
<protein>
    <recommendedName>
        <fullName evidence="3">RHS repeat-associated core domain-containing protein</fullName>
    </recommendedName>
</protein>
<dbReference type="InterPro" id="IPR050708">
    <property type="entry name" value="T6SS_VgrG/RHS"/>
</dbReference>
<organism evidence="1 2">
    <name type="scientific">Clostridium yunnanense</name>
    <dbReference type="NCBI Taxonomy" id="2800325"/>
    <lineage>
        <taxon>Bacteria</taxon>
        <taxon>Bacillati</taxon>
        <taxon>Bacillota</taxon>
        <taxon>Clostridia</taxon>
        <taxon>Eubacteriales</taxon>
        <taxon>Clostridiaceae</taxon>
        <taxon>Clostridium</taxon>
    </lineage>
</organism>
<keyword evidence="2" id="KW-1185">Reference proteome</keyword>
<dbReference type="RefSeq" id="WP_338025484.1">
    <property type="nucleotide sequence ID" value="NZ_JAENHN010000050.1"/>
</dbReference>
<reference evidence="2" key="1">
    <citation type="submission" date="2021-01" db="EMBL/GenBank/DDBJ databases">
        <title>Genome public.</title>
        <authorList>
            <person name="Liu C."/>
            <person name="Sun Q."/>
        </authorList>
    </citation>
    <scope>NUCLEOTIDE SEQUENCE [LARGE SCALE GENOMIC DNA]</scope>
    <source>
        <strain evidence="2">YIM B02505</strain>
    </source>
</reference>
<sequence length="538" mass="59197">GTEKARNVYGNNLISRKSGNTTAYYMYNGHGDVTNLLDGKGGIIGSYYYDAFGNVQENTSTFSNPYRYAGYQYDEEIGKYYLLNRMYDPESARFMQEDTYRGNANDPLSLNLYTYVNNNPMIYDDQNGHWPSFIDNFVSSAKSVLSSAISYVKETASNIYNAVINLPSTISSGFNYAKDTVYSWGKTINSTYKTIKTVYNKVVKPIVTNYAKQKIEEVKTGISVKAGEVANYVKNIDVPKLLFGGMSVVAGAGAIATGIGIGLVPGLQLVGIGLIGAGAASIAYGTGEVIEWTGRINPVKDFAERNLGMSETAYDITGMVVSTVSSAGTEAFAGIAKLGWSALRAEVSGGKVLKGITNFVKGITSETKGAGNANVLSKSGEIPLTGVERFDRLAYGTDEFNSWKANLEGRNYKVVENYNLPSGNPANVLKNGTIEINPNEFRYIDLLHESRHVFHDSVSLSQTGKSVLQQKGWLKRDMRNIVEIDAYKYEMSLAERKGFSQEYKDFLQGRINDYSSAYINSNSTIDNFTSQLNYYNKK</sequence>
<evidence type="ECO:0000313" key="1">
    <source>
        <dbReference type="EMBL" id="MBK1812675.1"/>
    </source>
</evidence>
<comment type="caution">
    <text evidence="1">The sequence shown here is derived from an EMBL/GenBank/DDBJ whole genome shotgun (WGS) entry which is preliminary data.</text>
</comment>
<name>A0ABS1ETM7_9CLOT</name>